<dbReference type="PANTHER" id="PTHR33147:SF8">
    <property type="entry name" value="DEFENSIN-LIKE PROTEIN CAL1"/>
    <property type="match status" value="1"/>
</dbReference>
<dbReference type="Pfam" id="PF00304">
    <property type="entry name" value="Gamma-thionin"/>
    <property type="match status" value="2"/>
</dbReference>
<feature type="signal peptide" evidence="4">
    <location>
        <begin position="1"/>
        <end position="26"/>
    </location>
</feature>
<feature type="chain" id="PRO_5018083472" evidence="4">
    <location>
        <begin position="27"/>
        <end position="187"/>
    </location>
</feature>
<dbReference type="Gene3D" id="3.30.30.10">
    <property type="entry name" value="Knottin, scorpion toxin-like"/>
    <property type="match status" value="2"/>
</dbReference>
<evidence type="ECO:0000256" key="1">
    <source>
        <dbReference type="ARBA" id="ARBA00022729"/>
    </source>
</evidence>
<evidence type="ECO:0000313" key="7">
    <source>
        <dbReference type="Proteomes" id="UP000275267"/>
    </source>
</evidence>
<dbReference type="InterPro" id="IPR003614">
    <property type="entry name" value="Knottins"/>
</dbReference>
<name>A0A3L6QDA9_PANMI</name>
<keyword evidence="1 4" id="KW-0732">Signal</keyword>
<evidence type="ECO:0000256" key="3">
    <source>
        <dbReference type="SAM" id="MobiDB-lite"/>
    </source>
</evidence>
<keyword evidence="2" id="KW-1015">Disulfide bond</keyword>
<dbReference type="PANTHER" id="PTHR33147">
    <property type="entry name" value="DEFENSIN-LIKE PROTEIN 1"/>
    <property type="match status" value="1"/>
</dbReference>
<dbReference type="SUPFAM" id="SSF57095">
    <property type="entry name" value="Scorpion toxin-like"/>
    <property type="match status" value="2"/>
</dbReference>
<dbReference type="AlphaFoldDB" id="A0A3L6QDA9"/>
<dbReference type="SMART" id="SM00505">
    <property type="entry name" value="Knot1"/>
    <property type="match status" value="2"/>
</dbReference>
<dbReference type="Proteomes" id="UP000275267">
    <property type="component" value="Unassembled WGS sequence"/>
</dbReference>
<protein>
    <submittedName>
        <fullName evidence="6">Defensin-like protein</fullName>
    </submittedName>
</protein>
<dbReference type="GO" id="GO:0006952">
    <property type="term" value="P:defense response"/>
    <property type="evidence" value="ECO:0007669"/>
    <property type="project" value="InterPro"/>
</dbReference>
<accession>A0A3L6QDA9</accession>
<dbReference type="InterPro" id="IPR036574">
    <property type="entry name" value="Scorpion_toxin-like_sf"/>
</dbReference>
<feature type="region of interest" description="Disordered" evidence="3">
    <location>
        <begin position="37"/>
        <end position="56"/>
    </location>
</feature>
<feature type="compositionally biased region" description="Basic and acidic residues" evidence="3">
    <location>
        <begin position="40"/>
        <end position="56"/>
    </location>
</feature>
<keyword evidence="7" id="KW-1185">Reference proteome</keyword>
<gene>
    <name evidence="6" type="ORF">C2845_PM12G11150</name>
</gene>
<organism evidence="6 7">
    <name type="scientific">Panicum miliaceum</name>
    <name type="common">Proso millet</name>
    <name type="synonym">Broomcorn millet</name>
    <dbReference type="NCBI Taxonomy" id="4540"/>
    <lineage>
        <taxon>Eukaryota</taxon>
        <taxon>Viridiplantae</taxon>
        <taxon>Streptophyta</taxon>
        <taxon>Embryophyta</taxon>
        <taxon>Tracheophyta</taxon>
        <taxon>Spermatophyta</taxon>
        <taxon>Magnoliopsida</taxon>
        <taxon>Liliopsida</taxon>
        <taxon>Poales</taxon>
        <taxon>Poaceae</taxon>
        <taxon>PACMAD clade</taxon>
        <taxon>Panicoideae</taxon>
        <taxon>Panicodae</taxon>
        <taxon>Paniceae</taxon>
        <taxon>Panicinae</taxon>
        <taxon>Panicum</taxon>
        <taxon>Panicum sect. Panicum</taxon>
    </lineage>
</organism>
<sequence length="187" mass="20242">MALSRGMALFFFLLLIVAAEIGTIDAKGSTVGKETVSSLTKDKEMEREKQEEEKNKGENQCLSQSFKFKGFCLSSETCAEVCKEGFPGGKCKLENAPSPGLAVLCLHNALVRCDVGLASGHTGAEEDVYDFVKHSWGSTTCPAASHQFKGFCLSSDTCAEVCQKEGFHGGECKLENAMRKCFCKKPC</sequence>
<reference evidence="7" key="1">
    <citation type="journal article" date="2019" name="Nat. Commun.">
        <title>The genome of broomcorn millet.</title>
        <authorList>
            <person name="Zou C."/>
            <person name="Miki D."/>
            <person name="Li D."/>
            <person name="Tang Q."/>
            <person name="Xiao L."/>
            <person name="Rajput S."/>
            <person name="Deng P."/>
            <person name="Jia W."/>
            <person name="Huang R."/>
            <person name="Zhang M."/>
            <person name="Sun Y."/>
            <person name="Hu J."/>
            <person name="Fu X."/>
            <person name="Schnable P.S."/>
            <person name="Li F."/>
            <person name="Zhang H."/>
            <person name="Feng B."/>
            <person name="Zhu X."/>
            <person name="Liu R."/>
            <person name="Schnable J.C."/>
            <person name="Zhu J.-K."/>
            <person name="Zhang H."/>
        </authorList>
    </citation>
    <scope>NUCLEOTIDE SEQUENCE [LARGE SCALE GENOMIC DNA]</scope>
</reference>
<dbReference type="EMBL" id="PQIB02000012">
    <property type="protein sequence ID" value="RLM78644.1"/>
    <property type="molecule type" value="Genomic_DNA"/>
</dbReference>
<dbReference type="PRINTS" id="PR00288">
    <property type="entry name" value="PUROTHIONIN"/>
</dbReference>
<evidence type="ECO:0000259" key="5">
    <source>
        <dbReference type="SMART" id="SM00505"/>
    </source>
</evidence>
<dbReference type="InterPro" id="IPR008176">
    <property type="entry name" value="Defensin_plant"/>
</dbReference>
<comment type="caution">
    <text evidence="6">The sequence shown here is derived from an EMBL/GenBank/DDBJ whole genome shotgun (WGS) entry which is preliminary data.</text>
</comment>
<evidence type="ECO:0000256" key="4">
    <source>
        <dbReference type="SAM" id="SignalP"/>
    </source>
</evidence>
<evidence type="ECO:0000313" key="6">
    <source>
        <dbReference type="EMBL" id="RLM78644.1"/>
    </source>
</evidence>
<feature type="domain" description="Knottins-like" evidence="5">
    <location>
        <begin position="140"/>
        <end position="187"/>
    </location>
</feature>
<feature type="domain" description="Knottins-like" evidence="5">
    <location>
        <begin position="60"/>
        <end position="109"/>
    </location>
</feature>
<evidence type="ECO:0000256" key="2">
    <source>
        <dbReference type="ARBA" id="ARBA00023157"/>
    </source>
</evidence>
<proteinExistence type="predicted"/>